<evidence type="ECO:0000256" key="2">
    <source>
        <dbReference type="ARBA" id="ARBA00022679"/>
    </source>
</evidence>
<keyword evidence="7" id="KW-1133">Transmembrane helix</keyword>
<evidence type="ECO:0000256" key="5">
    <source>
        <dbReference type="ARBA" id="ARBA00022840"/>
    </source>
</evidence>
<reference evidence="9" key="1">
    <citation type="submission" date="2020-10" db="EMBL/GenBank/DDBJ databases">
        <title>Taxonomic study of unclassified bacteria belonging to the class Ktedonobacteria.</title>
        <authorList>
            <person name="Yabe S."/>
            <person name="Wang C.M."/>
            <person name="Zheng Y."/>
            <person name="Sakai Y."/>
            <person name="Cavaletti L."/>
            <person name="Monciardini P."/>
            <person name="Donadio S."/>
        </authorList>
    </citation>
    <scope>NUCLEOTIDE SEQUENCE</scope>
    <source>
        <strain evidence="9">SOSP1-1</strain>
    </source>
</reference>
<dbReference type="Proteomes" id="UP000612362">
    <property type="component" value="Unassembled WGS sequence"/>
</dbReference>
<dbReference type="PROSITE" id="PS50011">
    <property type="entry name" value="PROTEIN_KINASE_DOM"/>
    <property type="match status" value="1"/>
</dbReference>
<dbReference type="Gene3D" id="1.10.510.10">
    <property type="entry name" value="Transferase(Phosphotransferase) domain 1"/>
    <property type="match status" value="1"/>
</dbReference>
<dbReference type="AlphaFoldDB" id="A0A8J3HVU6"/>
<gene>
    <name evidence="9" type="ORF">KSX_11090</name>
</gene>
<evidence type="ECO:0000313" key="10">
    <source>
        <dbReference type="Proteomes" id="UP000612362"/>
    </source>
</evidence>
<feature type="region of interest" description="Disordered" evidence="6">
    <location>
        <begin position="1"/>
        <end position="94"/>
    </location>
</feature>
<evidence type="ECO:0000256" key="6">
    <source>
        <dbReference type="SAM" id="MobiDB-lite"/>
    </source>
</evidence>
<keyword evidence="4" id="KW-0418">Kinase</keyword>
<evidence type="ECO:0000313" key="9">
    <source>
        <dbReference type="EMBL" id="GHO42946.1"/>
    </source>
</evidence>
<dbReference type="GO" id="GO:0004674">
    <property type="term" value="F:protein serine/threonine kinase activity"/>
    <property type="evidence" value="ECO:0007669"/>
    <property type="project" value="UniProtKB-EC"/>
</dbReference>
<keyword evidence="10" id="KW-1185">Reference proteome</keyword>
<evidence type="ECO:0000256" key="3">
    <source>
        <dbReference type="ARBA" id="ARBA00022741"/>
    </source>
</evidence>
<dbReference type="InterPro" id="IPR000719">
    <property type="entry name" value="Prot_kinase_dom"/>
</dbReference>
<dbReference type="InterPro" id="IPR011009">
    <property type="entry name" value="Kinase-like_dom_sf"/>
</dbReference>
<dbReference type="EMBL" id="BNJF01000001">
    <property type="protein sequence ID" value="GHO42946.1"/>
    <property type="molecule type" value="Genomic_DNA"/>
</dbReference>
<keyword evidence="2" id="KW-0808">Transferase</keyword>
<dbReference type="SMART" id="SM00220">
    <property type="entry name" value="S_TKc"/>
    <property type="match status" value="1"/>
</dbReference>
<evidence type="ECO:0000256" key="7">
    <source>
        <dbReference type="SAM" id="Phobius"/>
    </source>
</evidence>
<evidence type="ECO:0000259" key="8">
    <source>
        <dbReference type="PROSITE" id="PS50011"/>
    </source>
</evidence>
<dbReference type="PANTHER" id="PTHR43289:SF6">
    <property type="entry name" value="SERINE_THREONINE-PROTEIN KINASE NEKL-3"/>
    <property type="match status" value="1"/>
</dbReference>
<dbReference type="GO" id="GO:0005524">
    <property type="term" value="F:ATP binding"/>
    <property type="evidence" value="ECO:0007669"/>
    <property type="project" value="UniProtKB-KW"/>
</dbReference>
<name>A0A8J3HVU6_9CHLR</name>
<keyword evidence="5" id="KW-0067">ATP-binding</keyword>
<evidence type="ECO:0000256" key="1">
    <source>
        <dbReference type="ARBA" id="ARBA00012513"/>
    </source>
</evidence>
<dbReference type="PANTHER" id="PTHR43289">
    <property type="entry name" value="MITOGEN-ACTIVATED PROTEIN KINASE KINASE KINASE 20-RELATED"/>
    <property type="match status" value="1"/>
</dbReference>
<protein>
    <recommendedName>
        <fullName evidence="1">non-specific serine/threonine protein kinase</fullName>
        <ecNumber evidence="1">2.7.11.1</ecNumber>
    </recommendedName>
</protein>
<keyword evidence="7" id="KW-0472">Membrane</keyword>
<keyword evidence="3" id="KW-0547">Nucleotide-binding</keyword>
<dbReference type="Pfam" id="PF00069">
    <property type="entry name" value="Pkinase"/>
    <property type="match status" value="1"/>
</dbReference>
<proteinExistence type="predicted"/>
<comment type="caution">
    <text evidence="9">The sequence shown here is derived from an EMBL/GenBank/DDBJ whole genome shotgun (WGS) entry which is preliminary data.</text>
</comment>
<feature type="transmembrane region" description="Helical" evidence="7">
    <location>
        <begin position="443"/>
        <end position="460"/>
    </location>
</feature>
<feature type="domain" description="Protein kinase" evidence="8">
    <location>
        <begin position="107"/>
        <end position="358"/>
    </location>
</feature>
<accession>A0A8J3HVU6</accession>
<dbReference type="SUPFAM" id="SSF56112">
    <property type="entry name" value="Protein kinase-like (PK-like)"/>
    <property type="match status" value="1"/>
</dbReference>
<dbReference type="EC" id="2.7.11.1" evidence="1"/>
<organism evidence="9 10">
    <name type="scientific">Ktedonospora formicarum</name>
    <dbReference type="NCBI Taxonomy" id="2778364"/>
    <lineage>
        <taxon>Bacteria</taxon>
        <taxon>Bacillati</taxon>
        <taxon>Chloroflexota</taxon>
        <taxon>Ktedonobacteria</taxon>
        <taxon>Ktedonobacterales</taxon>
        <taxon>Ktedonobacteraceae</taxon>
        <taxon>Ktedonospora</taxon>
    </lineage>
</organism>
<evidence type="ECO:0000256" key="4">
    <source>
        <dbReference type="ARBA" id="ARBA00022777"/>
    </source>
</evidence>
<keyword evidence="7" id="KW-0812">Transmembrane</keyword>
<sequence>MPDLRGSQEPFPASQLGLPLRPQTQSPARPQALQPGERLTPAIPRPNRLVSGPPDQRAYDARSESHFSSAESGEEIPHGEAEPQSGITEPLAPGTVLRNGRYRLHEVLSRQEWKPGTFEVTWVAQDAQRGRTPVLLREVVIAEGRESAQSILRSATVSLMAAGQLPRVPSLWDAFTENGRNFFCFEPIEGNSLMTRMRRLGRPVPEQEILECCLQIAEVLEALSAQKQPVVHGMIRPEDIIISPNGQYVLTGFSVVQAGSGGMYGASLDRSKLPPYAAPEVENGFIDTRSDLYSLLATVYHVATGSAPVRDGSLEGVPPARRLNPSLSAQFEAVLARGLRPNVAQRYRNASELKQELSAWKGGLQMPMGAIVSASGASFTSAAPVAFSGGFSSAPSESPDSVAQMLPNMLMSTAVEEDETKALLPRPEDLPPMVERNDRLHSAFWFIGIVACLFIVVLISRGM</sequence>